<evidence type="ECO:0000256" key="8">
    <source>
        <dbReference type="ARBA" id="ARBA00025289"/>
    </source>
</evidence>
<comment type="function">
    <text evidence="8">Has both ATPase and helicase activities. Unwinds DNA duplexes with 3' to 5' polarity with respect to the bound strand and initiates unwinding most effectively when a single-stranded region is present. Involved in the post-incision events of nucleotide excision repair and methyl-directed mismatch repair.</text>
</comment>
<dbReference type="PROSITE" id="PS51198">
    <property type="entry name" value="UVRD_HELICASE_ATP_BIND"/>
    <property type="match status" value="1"/>
</dbReference>
<dbReference type="GO" id="GO:0003677">
    <property type="term" value="F:DNA binding"/>
    <property type="evidence" value="ECO:0007669"/>
    <property type="project" value="UniProtKB-KW"/>
</dbReference>
<sequence length="920" mass="102057">MSGFSEDMPFFDEPNARPAAPSGIAARAMAARSHNNAPDYLKGLNPEQRLAVETTEGPVLVLAGAGTGKTRVLTTRIAHILATGKAFPSQILAVTFTNKAAREMKQRIGILIGEGNVEGMPWLGTFHSIGVKLLRRHAELAGLRSDFTILDTDDVVRLIKQLIQAEGLDDKRWPAKQFAQMIDGWKNKGQGPADIAEGDARAFANGKGRELYKAYQARLQTLNACDFGDLLCHPIRIFRANPDVLKEYHKRFRYILVDEYQDTNTAQYMWLRLLAQRPQSPRSGSPGGRPPSAPKSAVADRTEAGHFRPPVAEDEPLEHSPEWDASAEGRKDDRPSEPLRGPRGGPAPAGAEQPVSDNKVNICCVGDDDQSIYGWRGAEIDNILRFDKDFPGATIIRLERNYRSTAHILGAASHLIAHNEGRFGKTLFTDRDEPEDDKVHVHAAWDSEEEARAVGETIEAYQRQKHNLNDMAILVRASFQMREFEDRFVTLGLNYRVIGGPRFYERMEIRDALAFFRVVAQGADDLAFERIVNVPKRGLGETTIRQIHDTARALRVPMLEAAAKLAESDELKPKPRASLREVAANFERWQKALETTPHTELAETILEESGYTDMWKNDRSVEAPGRLENLKELIRSMEEYESLRSFLEHVALVMDAEQNAELDAVNIMTLHSAKGLEFETVFLPGWEEGLFPHQRALDEGGRSGLEEERRLAYVGLTRAKKNLHLWFVSNRRIHGLWQSTIPSRFLDELPEAHVEVAESGNSYGGYGNSYGGGSFASGRGGRQNPYGASRFDNVGADTEKSGAFSNTYATPGWQRAQANRTEATDRNWGSRSGHQVERIGYGETDSGYGAGRTSVKGRTIDGELVAKSVADKPSPFSVGDRVFHQKFGNGNISAIEGNKLTIDFDKAGQKRVLDGFVAAV</sequence>
<evidence type="ECO:0000256" key="1">
    <source>
        <dbReference type="ARBA" id="ARBA00009922"/>
    </source>
</evidence>
<feature type="binding site" evidence="13">
    <location>
        <begin position="63"/>
        <end position="70"/>
    </location>
    <ligand>
        <name>ATP</name>
        <dbReference type="ChEBI" id="CHEBI:30616"/>
    </ligand>
</feature>
<dbReference type="PROSITE" id="PS51217">
    <property type="entry name" value="UVRD_HELICASE_CTER"/>
    <property type="match status" value="1"/>
</dbReference>
<keyword evidence="18" id="KW-1185">Reference proteome</keyword>
<dbReference type="CDD" id="cd17932">
    <property type="entry name" value="DEXQc_UvrD"/>
    <property type="match status" value="1"/>
</dbReference>
<dbReference type="FunFam" id="3.40.50.300:FF:001890">
    <property type="entry name" value="DNA helicase"/>
    <property type="match status" value="1"/>
</dbReference>
<keyword evidence="4 13" id="KW-0347">Helicase</keyword>
<dbReference type="Gene3D" id="1.10.486.10">
    <property type="entry name" value="PCRA, domain 4"/>
    <property type="match status" value="1"/>
</dbReference>
<gene>
    <name evidence="17" type="ORF">B5V02_27405</name>
</gene>
<dbReference type="EC" id="5.6.2.4" evidence="10"/>
<dbReference type="RefSeq" id="WP_111547242.1">
    <property type="nucleotide sequence ID" value="NZ_MZXV01000057.1"/>
</dbReference>
<comment type="catalytic activity">
    <reaction evidence="9">
        <text>Couples ATP hydrolysis with the unwinding of duplex DNA by translocating in the 3'-5' direction.</text>
        <dbReference type="EC" id="5.6.2.4"/>
    </reaction>
</comment>
<organism evidence="17 18">
    <name type="scientific">Mesorhizobium kowhaii</name>
    <dbReference type="NCBI Taxonomy" id="1300272"/>
    <lineage>
        <taxon>Bacteria</taxon>
        <taxon>Pseudomonadati</taxon>
        <taxon>Pseudomonadota</taxon>
        <taxon>Alphaproteobacteria</taxon>
        <taxon>Hyphomicrobiales</taxon>
        <taxon>Phyllobacteriaceae</taxon>
        <taxon>Mesorhizobium</taxon>
    </lineage>
</organism>
<keyword evidence="6" id="KW-0238">DNA-binding</keyword>
<dbReference type="Gene3D" id="1.10.10.160">
    <property type="match status" value="1"/>
</dbReference>
<feature type="domain" description="UvrD-like helicase C-terminal" evidence="16">
    <location>
        <begin position="406"/>
        <end position="675"/>
    </location>
</feature>
<dbReference type="InterPro" id="IPR013986">
    <property type="entry name" value="DExx_box_DNA_helicase_dom_sf"/>
</dbReference>
<keyword evidence="3 13" id="KW-0378">Hydrolase</keyword>
<dbReference type="InterPro" id="IPR014016">
    <property type="entry name" value="UvrD-like_ATP-bd"/>
</dbReference>
<dbReference type="InterPro" id="IPR027417">
    <property type="entry name" value="P-loop_NTPase"/>
</dbReference>
<comment type="catalytic activity">
    <reaction evidence="12">
        <text>ATP + H2O = ADP + phosphate + H(+)</text>
        <dbReference type="Rhea" id="RHEA:13065"/>
        <dbReference type="ChEBI" id="CHEBI:15377"/>
        <dbReference type="ChEBI" id="CHEBI:15378"/>
        <dbReference type="ChEBI" id="CHEBI:30616"/>
        <dbReference type="ChEBI" id="CHEBI:43474"/>
        <dbReference type="ChEBI" id="CHEBI:456216"/>
        <dbReference type="EC" id="5.6.2.4"/>
    </reaction>
</comment>
<dbReference type="FunFam" id="1.10.486.10:FF:000003">
    <property type="entry name" value="ATP-dependent DNA helicase"/>
    <property type="match status" value="1"/>
</dbReference>
<proteinExistence type="inferred from homology"/>
<evidence type="ECO:0000256" key="14">
    <source>
        <dbReference type="SAM" id="MobiDB-lite"/>
    </source>
</evidence>
<dbReference type="CDD" id="cd18807">
    <property type="entry name" value="SF1_C_UvrD"/>
    <property type="match status" value="1"/>
</dbReference>
<evidence type="ECO:0000256" key="12">
    <source>
        <dbReference type="ARBA" id="ARBA00048988"/>
    </source>
</evidence>
<evidence type="ECO:0000313" key="17">
    <source>
        <dbReference type="EMBL" id="PZV35353.1"/>
    </source>
</evidence>
<name>A0A2W7CFU1_9HYPH</name>
<evidence type="ECO:0000256" key="7">
    <source>
        <dbReference type="ARBA" id="ARBA00023235"/>
    </source>
</evidence>
<evidence type="ECO:0000256" key="5">
    <source>
        <dbReference type="ARBA" id="ARBA00022840"/>
    </source>
</evidence>
<evidence type="ECO:0000256" key="3">
    <source>
        <dbReference type="ARBA" id="ARBA00022801"/>
    </source>
</evidence>
<keyword evidence="7" id="KW-0413">Isomerase</keyword>
<feature type="region of interest" description="Disordered" evidence="14">
    <location>
        <begin position="278"/>
        <end position="355"/>
    </location>
</feature>
<evidence type="ECO:0000256" key="2">
    <source>
        <dbReference type="ARBA" id="ARBA00022741"/>
    </source>
</evidence>
<accession>A0A2W7CFU1</accession>
<evidence type="ECO:0000256" key="11">
    <source>
        <dbReference type="ARBA" id="ARBA00034923"/>
    </source>
</evidence>
<dbReference type="SUPFAM" id="SSF52540">
    <property type="entry name" value="P-loop containing nucleoside triphosphate hydrolases"/>
    <property type="match status" value="1"/>
</dbReference>
<dbReference type="OrthoDB" id="9806690at2"/>
<dbReference type="GO" id="GO:0000725">
    <property type="term" value="P:recombinational repair"/>
    <property type="evidence" value="ECO:0007669"/>
    <property type="project" value="TreeGrafter"/>
</dbReference>
<evidence type="ECO:0000256" key="9">
    <source>
        <dbReference type="ARBA" id="ARBA00034617"/>
    </source>
</evidence>
<dbReference type="InterPro" id="IPR014017">
    <property type="entry name" value="DNA_helicase_UvrD-like_C"/>
</dbReference>
<comment type="caution">
    <text evidence="17">The sequence shown here is derived from an EMBL/GenBank/DDBJ whole genome shotgun (WGS) entry which is preliminary data.</text>
</comment>
<dbReference type="GO" id="GO:0005524">
    <property type="term" value="F:ATP binding"/>
    <property type="evidence" value="ECO:0007669"/>
    <property type="project" value="UniProtKB-UniRule"/>
</dbReference>
<dbReference type="GO" id="GO:0033202">
    <property type="term" value="C:DNA helicase complex"/>
    <property type="evidence" value="ECO:0007669"/>
    <property type="project" value="TreeGrafter"/>
</dbReference>
<dbReference type="PANTHER" id="PTHR11070:SF2">
    <property type="entry name" value="ATP-DEPENDENT DNA HELICASE SRS2"/>
    <property type="match status" value="1"/>
</dbReference>
<feature type="compositionally biased region" description="Basic and acidic residues" evidence="14">
    <location>
        <begin position="317"/>
        <end position="337"/>
    </location>
</feature>
<dbReference type="EMBL" id="MZXV01000057">
    <property type="protein sequence ID" value="PZV35353.1"/>
    <property type="molecule type" value="Genomic_DNA"/>
</dbReference>
<reference evidence="18" key="1">
    <citation type="submission" date="2017-03" db="EMBL/GenBank/DDBJ databases">
        <authorList>
            <person name="Safronova V.I."/>
            <person name="Sazanova A.L."/>
            <person name="Chirak E.R."/>
        </authorList>
    </citation>
    <scope>NUCLEOTIDE SEQUENCE [LARGE SCALE GENOMIC DNA]</scope>
    <source>
        <strain evidence="18">Ach-343</strain>
    </source>
</reference>
<dbReference type="Gene3D" id="3.40.50.300">
    <property type="entry name" value="P-loop containing nucleotide triphosphate hydrolases"/>
    <property type="match status" value="3"/>
</dbReference>
<dbReference type="Pfam" id="PF13361">
    <property type="entry name" value="UvrD_C"/>
    <property type="match status" value="1"/>
</dbReference>
<dbReference type="Pfam" id="PF00580">
    <property type="entry name" value="UvrD-helicase"/>
    <property type="match status" value="2"/>
</dbReference>
<evidence type="ECO:0000256" key="4">
    <source>
        <dbReference type="ARBA" id="ARBA00022806"/>
    </source>
</evidence>
<feature type="domain" description="UvrD-like helicase ATP-binding" evidence="15">
    <location>
        <begin position="42"/>
        <end position="405"/>
    </location>
</feature>
<comment type="similarity">
    <text evidence="1">Belongs to the helicase family. UvrD subfamily.</text>
</comment>
<evidence type="ECO:0000259" key="16">
    <source>
        <dbReference type="PROSITE" id="PS51217"/>
    </source>
</evidence>
<evidence type="ECO:0000256" key="6">
    <source>
        <dbReference type="ARBA" id="ARBA00023125"/>
    </source>
</evidence>
<dbReference type="AlphaFoldDB" id="A0A2W7CFU1"/>
<evidence type="ECO:0000256" key="13">
    <source>
        <dbReference type="PROSITE-ProRule" id="PRU00560"/>
    </source>
</evidence>
<dbReference type="PANTHER" id="PTHR11070">
    <property type="entry name" value="UVRD / RECB / PCRA DNA HELICASE FAMILY MEMBER"/>
    <property type="match status" value="1"/>
</dbReference>
<keyword evidence="5 13" id="KW-0067">ATP-binding</keyword>
<keyword evidence="2 13" id="KW-0547">Nucleotide-binding</keyword>
<dbReference type="GO" id="GO:0043138">
    <property type="term" value="F:3'-5' DNA helicase activity"/>
    <property type="evidence" value="ECO:0007669"/>
    <property type="project" value="UniProtKB-EC"/>
</dbReference>
<dbReference type="InterPro" id="IPR000212">
    <property type="entry name" value="DNA_helicase_UvrD/REP"/>
</dbReference>
<dbReference type="GO" id="GO:0016887">
    <property type="term" value="F:ATP hydrolysis activity"/>
    <property type="evidence" value="ECO:0007669"/>
    <property type="project" value="RHEA"/>
</dbReference>
<evidence type="ECO:0000256" key="10">
    <source>
        <dbReference type="ARBA" id="ARBA00034808"/>
    </source>
</evidence>
<evidence type="ECO:0000313" key="18">
    <source>
        <dbReference type="Proteomes" id="UP000248616"/>
    </source>
</evidence>
<dbReference type="Proteomes" id="UP000248616">
    <property type="component" value="Unassembled WGS sequence"/>
</dbReference>
<protein>
    <recommendedName>
        <fullName evidence="10">DNA 3'-5' helicase</fullName>
        <ecNumber evidence="10">5.6.2.4</ecNumber>
    </recommendedName>
    <alternativeName>
        <fullName evidence="11">DNA 3'-5' helicase II</fullName>
    </alternativeName>
</protein>
<evidence type="ECO:0000259" key="15">
    <source>
        <dbReference type="PROSITE" id="PS51198"/>
    </source>
</evidence>
<dbReference type="GO" id="GO:0005829">
    <property type="term" value="C:cytosol"/>
    <property type="evidence" value="ECO:0007669"/>
    <property type="project" value="TreeGrafter"/>
</dbReference>